<organism evidence="1 2">
    <name type="scientific">Limnohabitans lacus</name>
    <dbReference type="NCBI Taxonomy" id="3045173"/>
    <lineage>
        <taxon>Bacteria</taxon>
        <taxon>Pseudomonadati</taxon>
        <taxon>Pseudomonadota</taxon>
        <taxon>Betaproteobacteria</taxon>
        <taxon>Burkholderiales</taxon>
        <taxon>Comamonadaceae</taxon>
        <taxon>Limnohabitans</taxon>
    </lineage>
</organism>
<evidence type="ECO:0000313" key="1">
    <source>
        <dbReference type="EMBL" id="MDI9232888.1"/>
    </source>
</evidence>
<dbReference type="EMBL" id="JASGBH010000002">
    <property type="protein sequence ID" value="MDI9232888.1"/>
    <property type="molecule type" value="Genomic_DNA"/>
</dbReference>
<reference evidence="1" key="1">
    <citation type="submission" date="2023-05" db="EMBL/GenBank/DDBJ databases">
        <title>Limnohabitans sp. strain HM2-2 Genome sequencing and assembly.</title>
        <authorList>
            <person name="Jung Y."/>
        </authorList>
    </citation>
    <scope>NUCLEOTIDE SEQUENCE</scope>
    <source>
        <strain evidence="1">HM2-2</strain>
    </source>
</reference>
<proteinExistence type="predicted"/>
<keyword evidence="2" id="KW-1185">Reference proteome</keyword>
<accession>A0ABT6X457</accession>
<comment type="caution">
    <text evidence="1">The sequence shown here is derived from an EMBL/GenBank/DDBJ whole genome shotgun (WGS) entry which is preliminary data.</text>
</comment>
<name>A0ABT6X457_9BURK</name>
<gene>
    <name evidence="1" type="ORF">QLQ16_03465</name>
</gene>
<dbReference type="Proteomes" id="UP001431902">
    <property type="component" value="Unassembled WGS sequence"/>
</dbReference>
<protein>
    <submittedName>
        <fullName evidence="1">Uncharacterized protein</fullName>
    </submittedName>
</protein>
<evidence type="ECO:0000313" key="2">
    <source>
        <dbReference type="Proteomes" id="UP001431902"/>
    </source>
</evidence>
<sequence>MKQARYSFIKMNTTDRKTTIQRALHAQKNLAESGMVVDGRAMAAYLKDKVRGCFSNRPEMQSITQLTVPRK</sequence>
<dbReference type="RefSeq" id="WP_283223293.1">
    <property type="nucleotide sequence ID" value="NZ_JASGBH010000002.1"/>
</dbReference>